<comment type="caution">
    <text evidence="3">The sequence shown here is derived from an EMBL/GenBank/DDBJ whole genome shotgun (WGS) entry which is preliminary data.</text>
</comment>
<dbReference type="InterPro" id="IPR013815">
    <property type="entry name" value="ATP_grasp_subdomain_1"/>
</dbReference>
<dbReference type="RefSeq" id="WP_136774677.1">
    <property type="nucleotide sequence ID" value="NZ_SUMF01000031.1"/>
</dbReference>
<dbReference type="PANTHER" id="PTHR43615">
    <property type="entry name" value="PHOSPHOENOLPYRUVATE SYNTHASE-RELATED"/>
    <property type="match status" value="1"/>
</dbReference>
<evidence type="ECO:0000259" key="2">
    <source>
        <dbReference type="Pfam" id="PF01326"/>
    </source>
</evidence>
<feature type="domain" description="PEP-utilising enzyme mobile" evidence="1">
    <location>
        <begin position="802"/>
        <end position="872"/>
    </location>
</feature>
<dbReference type="Gene3D" id="3.30.470.20">
    <property type="entry name" value="ATP-grasp fold, B domain"/>
    <property type="match status" value="1"/>
</dbReference>
<dbReference type="PANTHER" id="PTHR43615:SF1">
    <property type="entry name" value="PPDK_N DOMAIN-CONTAINING PROTEIN"/>
    <property type="match status" value="1"/>
</dbReference>
<dbReference type="Pfam" id="PF00391">
    <property type="entry name" value="PEP-utilizers"/>
    <property type="match status" value="1"/>
</dbReference>
<dbReference type="InterPro" id="IPR002192">
    <property type="entry name" value="PPDK_AMP/ATP-bd"/>
</dbReference>
<dbReference type="SUPFAM" id="SSF56059">
    <property type="entry name" value="Glutathione synthetase ATP-binding domain-like"/>
    <property type="match status" value="1"/>
</dbReference>
<sequence>MNRLLPDWPAILAAGAAEAGGKAWALARLARYGFPVPDAMALPVAAYHAWLDQSGLANDLHTAAALPDAERVAALEALRPSLLAQRPDDALLAALRQRLTMPPWRDAALAVRSSAPQEDGASASFAGIHASLLNVRGEAALADAIVAVWASLWTPAAVAYRVRLGIVHHDAAMAVLLMPLLPARASGIGFTCDPVSGRDDRLVIHANWGLGESLVAGATDGDEIMLAEQARDDSLALLSYVPGAKAVTSVPAPGGGTTLVPGGAERREPVLTPAQSLALGELLRQAALALDYGHPVYDCEWAWDGERFWLLQARPVTARGRCTYPELLGQPDIWTRGNTRDVVPDRLPPMDWGSWRRLANALLETGFCLTGFPMLPGAQRTGLFDGRLYLNLSLIQWEGYAAFDVAPAAMNRLVGGRQPEIHVPPRTVRERVVVGARMVRYLLRAGALRRQGAPAIAEAMRLARQWREQPLPADDAGFAAEIRRQACHRHAQAPLHFMQGSGGACLSLLVDLLDAHRPGEGHALASALLAGGEPSVTLRQGYALSEVARIAMADPLASAWLATRRPGDDWRGLPADNPFRVAFADFLALYGHRCVYETYLGNPRWREAPDYLLGSLPGLASADMAVATARQRQAADAAWAEARRALPWWKRPLLGRLVRTAKQETNDREAARSALMAYAEPARLLWLALGERWVERGWLAGADDVLFLMPAEALAVRDGLRPGAALPTLIADRRERFAAWQAQPPPDVILQHGDHDDAAALAETMIPLTAEGRVFQGVAVGSGVATGPARLIQRPDDGARLAQGDILVVPSTDPAWTLLFLKAGGLVMETGGFLSHGAIVAREFGIPAVVNLPGILQRLREGERLRVDGRHGTVSRLD</sequence>
<evidence type="ECO:0000313" key="3">
    <source>
        <dbReference type="EMBL" id="TJZ66677.1"/>
    </source>
</evidence>
<name>A0A4U0PFY0_9NEIS</name>
<dbReference type="Gene3D" id="3.50.30.10">
    <property type="entry name" value="Phosphohistidine domain"/>
    <property type="match status" value="1"/>
</dbReference>
<evidence type="ECO:0008006" key="5">
    <source>
        <dbReference type="Google" id="ProtNLM"/>
    </source>
</evidence>
<dbReference type="Pfam" id="PF01326">
    <property type="entry name" value="PPDK_N"/>
    <property type="match status" value="1"/>
</dbReference>
<feature type="domain" description="Pyruvate phosphate dikinase AMP/ATP-binding" evidence="2">
    <location>
        <begin position="18"/>
        <end position="320"/>
    </location>
</feature>
<organism evidence="3 4">
    <name type="scientific">Chitiniphilus eburneus</name>
    <dbReference type="NCBI Taxonomy" id="2571148"/>
    <lineage>
        <taxon>Bacteria</taxon>
        <taxon>Pseudomonadati</taxon>
        <taxon>Pseudomonadota</taxon>
        <taxon>Betaproteobacteria</taxon>
        <taxon>Neisseriales</taxon>
        <taxon>Chitinibacteraceae</taxon>
        <taxon>Chitiniphilus</taxon>
    </lineage>
</organism>
<dbReference type="SUPFAM" id="SSF52009">
    <property type="entry name" value="Phosphohistidine domain"/>
    <property type="match status" value="1"/>
</dbReference>
<dbReference type="InterPro" id="IPR036637">
    <property type="entry name" value="Phosphohistidine_dom_sf"/>
</dbReference>
<evidence type="ECO:0000313" key="4">
    <source>
        <dbReference type="Proteomes" id="UP000310016"/>
    </source>
</evidence>
<reference evidence="3 4" key="1">
    <citation type="submission" date="2019-04" db="EMBL/GenBank/DDBJ databases">
        <title>Chitiniphilus eburnea sp. nov., a novel chitinolytic bacterium isolated from aquaculture sludge.</title>
        <authorList>
            <person name="Sheng M."/>
        </authorList>
    </citation>
    <scope>NUCLEOTIDE SEQUENCE [LARGE SCALE GENOMIC DNA]</scope>
    <source>
        <strain evidence="3 4">HX-2-15</strain>
    </source>
</reference>
<evidence type="ECO:0000259" key="1">
    <source>
        <dbReference type="Pfam" id="PF00391"/>
    </source>
</evidence>
<dbReference type="InterPro" id="IPR051549">
    <property type="entry name" value="PEP_Utilizing_Enz"/>
</dbReference>
<gene>
    <name evidence="3" type="ORF">FAZ21_17255</name>
</gene>
<dbReference type="OrthoDB" id="9765468at2"/>
<dbReference type="AlphaFoldDB" id="A0A4U0PFY0"/>
<dbReference type="InterPro" id="IPR008279">
    <property type="entry name" value="PEP-util_enz_mobile_dom"/>
</dbReference>
<dbReference type="GO" id="GO:0016301">
    <property type="term" value="F:kinase activity"/>
    <property type="evidence" value="ECO:0007669"/>
    <property type="project" value="InterPro"/>
</dbReference>
<protein>
    <recommendedName>
        <fullName evidence="5">Phosphoenolpyruvate synthase</fullName>
    </recommendedName>
</protein>
<dbReference type="GO" id="GO:0005524">
    <property type="term" value="F:ATP binding"/>
    <property type="evidence" value="ECO:0007669"/>
    <property type="project" value="InterPro"/>
</dbReference>
<dbReference type="Proteomes" id="UP000310016">
    <property type="component" value="Unassembled WGS sequence"/>
</dbReference>
<dbReference type="Gene3D" id="3.30.1490.20">
    <property type="entry name" value="ATP-grasp fold, A domain"/>
    <property type="match status" value="1"/>
</dbReference>
<keyword evidence="4" id="KW-1185">Reference proteome</keyword>
<proteinExistence type="predicted"/>
<dbReference type="EMBL" id="SUMF01000031">
    <property type="protein sequence ID" value="TJZ66677.1"/>
    <property type="molecule type" value="Genomic_DNA"/>
</dbReference>
<accession>A0A4U0PFY0</accession>